<evidence type="ECO:0000313" key="3">
    <source>
        <dbReference type="Proteomes" id="UP000475155"/>
    </source>
</evidence>
<organism evidence="2 3">
    <name type="scientific">Bifidobacterium saimiriisciurei</name>
    <dbReference type="NCBI Taxonomy" id="2661627"/>
    <lineage>
        <taxon>Bacteria</taxon>
        <taxon>Bacillati</taxon>
        <taxon>Actinomycetota</taxon>
        <taxon>Actinomycetes</taxon>
        <taxon>Bifidobacteriales</taxon>
        <taxon>Bifidobacteriaceae</taxon>
        <taxon>Bifidobacterium</taxon>
    </lineage>
</organism>
<dbReference type="EMBL" id="WHZU01000019">
    <property type="protein sequence ID" value="NEH12357.1"/>
    <property type="molecule type" value="Genomic_DNA"/>
</dbReference>
<sequence length="710" mass="74834">MSDMDSKNGLRGEWGISGRNAISRIMNGLGDAAPSGRRRGVRAIAAMAAAAAMLAVGVPAAGAAESTGFETEPTVTATPSQSPSASNGATTSSTPSSQDQNAQGTTPKTQKKGSQKKAAAKATGDCAAVTTWDVLKSCMDGAATDGSTTTVTLTASIEVPTDTNDAESTPLDQNHVLYVNNGAKITLKAADGAGLDGARSGDRKGSVIYVYPGGSLTIAGGTYQSIDTKEQGAVIMNDGTVDVTGGTFRNNTSAASGGVISSSGTVDVTGGTFIGNGQSPADDCSTDATVERCHQSNLGGGAIHSTGSLLVQGNVTFDGNYAKSWSWRAGGGAIWASGKLWVKNATDGTKPKFVNNYTSVAKPARAADGTWTGIQRGGAGGAIFLNGDSSMAWLTGGSYTNNVSGYLGGAVYTEEDSTTYVGKAVAFDNAAGHFGGGLWFCPSGNATASQGGNIALFDNDVNTTLDGNGANTAAAGNTVTAGDDLAIMNPYHKWYGDPGKFTSNSFHLLDTWFTDRSNPAVTWYRDGTPLMESSGYFDSWLPDSGGWYGHGNVAVQAKANPVYPTEKVTTPHHAQSVCARHRACGERSRQHHDRADRRGQHELHHRRGPQGAGQRRHRRRTPGDARRGQGLRPAVDVRQRRATLRRRIRLERRGDLRQPVERHMGEDRRGRRRQALGRQSAGRRRMEADRHPDEPRHRLARIRLDAVPGR</sequence>
<evidence type="ECO:0000256" key="1">
    <source>
        <dbReference type="SAM" id="MobiDB-lite"/>
    </source>
</evidence>
<feature type="region of interest" description="Disordered" evidence="1">
    <location>
        <begin position="579"/>
        <end position="640"/>
    </location>
</feature>
<protein>
    <submittedName>
        <fullName evidence="2">Uncharacterized protein</fullName>
    </submittedName>
</protein>
<dbReference type="SUPFAM" id="SSF51126">
    <property type="entry name" value="Pectin lyase-like"/>
    <property type="match status" value="1"/>
</dbReference>
<dbReference type="InterPro" id="IPR006311">
    <property type="entry name" value="TAT_signal"/>
</dbReference>
<keyword evidence="3" id="KW-1185">Reference proteome</keyword>
<feature type="compositionally biased region" description="Basic and acidic residues" evidence="1">
    <location>
        <begin position="583"/>
        <end position="602"/>
    </location>
</feature>
<reference evidence="2 3" key="1">
    <citation type="submission" date="2019-10" db="EMBL/GenBank/DDBJ databases">
        <title>Bifidobacterium from non-human primates.</title>
        <authorList>
            <person name="Modesto M."/>
        </authorList>
    </citation>
    <scope>NUCLEOTIDE SEQUENCE [LARGE SCALE GENOMIC DNA]</scope>
    <source>
        <strain evidence="2 3">SMA1</strain>
    </source>
</reference>
<gene>
    <name evidence="2" type="ORF">GFD18_09780</name>
</gene>
<evidence type="ECO:0000313" key="2">
    <source>
        <dbReference type="EMBL" id="NEH12357.1"/>
    </source>
</evidence>
<feature type="compositionally biased region" description="Basic residues" evidence="1">
    <location>
        <begin position="603"/>
        <end position="620"/>
    </location>
</feature>
<proteinExistence type="predicted"/>
<feature type="region of interest" description="Disordered" evidence="1">
    <location>
        <begin position="655"/>
        <end position="697"/>
    </location>
</feature>
<accession>A0ABX0CD01</accession>
<dbReference type="RefSeq" id="WP_225433053.1">
    <property type="nucleotide sequence ID" value="NZ_WHZU01000019.1"/>
</dbReference>
<feature type="compositionally biased region" description="Basic and acidic residues" evidence="1">
    <location>
        <begin position="655"/>
        <end position="669"/>
    </location>
</feature>
<feature type="compositionally biased region" description="Basic and acidic residues" evidence="1">
    <location>
        <begin position="684"/>
        <end position="697"/>
    </location>
</feature>
<dbReference type="Proteomes" id="UP000475155">
    <property type="component" value="Unassembled WGS sequence"/>
</dbReference>
<feature type="region of interest" description="Disordered" evidence="1">
    <location>
        <begin position="64"/>
        <end position="116"/>
    </location>
</feature>
<comment type="caution">
    <text evidence="2">The sequence shown here is derived from an EMBL/GenBank/DDBJ whole genome shotgun (WGS) entry which is preliminary data.</text>
</comment>
<feature type="compositionally biased region" description="Polar residues" evidence="1">
    <location>
        <begin position="73"/>
        <end position="101"/>
    </location>
</feature>
<dbReference type="InterPro" id="IPR011050">
    <property type="entry name" value="Pectin_lyase_fold/virulence"/>
</dbReference>
<dbReference type="PROSITE" id="PS51318">
    <property type="entry name" value="TAT"/>
    <property type="match status" value="1"/>
</dbReference>
<name>A0ABX0CD01_9BIFI</name>